<dbReference type="AlphaFoldDB" id="A0A409X1F2"/>
<gene>
    <name evidence="1" type="ORF">CVT25_015808</name>
</gene>
<evidence type="ECO:0000313" key="2">
    <source>
        <dbReference type="Proteomes" id="UP000283269"/>
    </source>
</evidence>
<keyword evidence="2" id="KW-1185">Reference proteome</keyword>
<sequence length="60" mass="6815">MVYSYACVLDAWLVIAREVRIGGVDTADVERIDLIEKDPELWGFYHHTVSSIQNDGFKTA</sequence>
<accession>A0A409X1F2</accession>
<proteinExistence type="predicted"/>
<organism evidence="1 2">
    <name type="scientific">Psilocybe cyanescens</name>
    <dbReference type="NCBI Taxonomy" id="93625"/>
    <lineage>
        <taxon>Eukaryota</taxon>
        <taxon>Fungi</taxon>
        <taxon>Dikarya</taxon>
        <taxon>Basidiomycota</taxon>
        <taxon>Agaricomycotina</taxon>
        <taxon>Agaricomycetes</taxon>
        <taxon>Agaricomycetidae</taxon>
        <taxon>Agaricales</taxon>
        <taxon>Agaricineae</taxon>
        <taxon>Strophariaceae</taxon>
        <taxon>Psilocybe</taxon>
    </lineage>
</organism>
<dbReference type="InParanoid" id="A0A409X1F2"/>
<comment type="caution">
    <text evidence="1">The sequence shown here is derived from an EMBL/GenBank/DDBJ whole genome shotgun (WGS) entry which is preliminary data.</text>
</comment>
<dbReference type="EMBL" id="NHYD01002844">
    <property type="protein sequence ID" value="PPQ84605.1"/>
    <property type="molecule type" value="Genomic_DNA"/>
</dbReference>
<dbReference type="Proteomes" id="UP000283269">
    <property type="component" value="Unassembled WGS sequence"/>
</dbReference>
<evidence type="ECO:0000313" key="1">
    <source>
        <dbReference type="EMBL" id="PPQ84605.1"/>
    </source>
</evidence>
<name>A0A409X1F2_PSICY</name>
<protein>
    <submittedName>
        <fullName evidence="1">Uncharacterized protein</fullName>
    </submittedName>
</protein>
<reference evidence="1 2" key="1">
    <citation type="journal article" date="2018" name="Evol. Lett.">
        <title>Horizontal gene cluster transfer increased hallucinogenic mushroom diversity.</title>
        <authorList>
            <person name="Reynolds H.T."/>
            <person name="Vijayakumar V."/>
            <person name="Gluck-Thaler E."/>
            <person name="Korotkin H.B."/>
            <person name="Matheny P.B."/>
            <person name="Slot J.C."/>
        </authorList>
    </citation>
    <scope>NUCLEOTIDE SEQUENCE [LARGE SCALE GENOMIC DNA]</scope>
    <source>
        <strain evidence="1 2">2631</strain>
    </source>
</reference>